<dbReference type="GO" id="GO:0005737">
    <property type="term" value="C:cytoplasm"/>
    <property type="evidence" value="ECO:0007669"/>
    <property type="project" value="TreeGrafter"/>
</dbReference>
<dbReference type="Pfam" id="PF02778">
    <property type="entry name" value="tRNA_int_endo_N"/>
    <property type="match status" value="1"/>
</dbReference>
<sequence>MEREGLEAKALDDPMSTMVTRLQSSMKDSNAHGLLSGLSVILALSSECGNLLNSASFGRPIATADKEKQWFQLGMEEAFYLHHILNCLEISNGDKQLVTDHDLWQYMTKRKKHIP</sequence>
<dbReference type="InterPro" id="IPR006678">
    <property type="entry name" value="tRNA_intron_Endonuc_N"/>
</dbReference>
<dbReference type="GO" id="GO:0000214">
    <property type="term" value="C:tRNA-intron endonuclease complex"/>
    <property type="evidence" value="ECO:0007669"/>
    <property type="project" value="TreeGrafter"/>
</dbReference>
<dbReference type="InterPro" id="IPR006676">
    <property type="entry name" value="tRNA_splic"/>
</dbReference>
<evidence type="ECO:0000313" key="3">
    <source>
        <dbReference type="Proteomes" id="UP001346149"/>
    </source>
</evidence>
<dbReference type="AlphaFoldDB" id="A0AAN7QEP7"/>
<dbReference type="PANTHER" id="PTHR21227:SF0">
    <property type="entry name" value="TRNA-SPLICING ENDONUCLEASE SUBUNIT SEN2"/>
    <property type="match status" value="1"/>
</dbReference>
<evidence type="ECO:0000313" key="2">
    <source>
        <dbReference type="EMBL" id="KAK4765018.1"/>
    </source>
</evidence>
<dbReference type="Proteomes" id="UP001346149">
    <property type="component" value="Unassembled WGS sequence"/>
</dbReference>
<dbReference type="GO" id="GO:0000379">
    <property type="term" value="P:tRNA-type intron splice site recognition and cleavage"/>
    <property type="evidence" value="ECO:0007669"/>
    <property type="project" value="TreeGrafter"/>
</dbReference>
<gene>
    <name evidence="2" type="ORF">SAY86_026108</name>
</gene>
<dbReference type="EMBL" id="JAXQNO010000023">
    <property type="protein sequence ID" value="KAK4765018.1"/>
    <property type="molecule type" value="Genomic_DNA"/>
</dbReference>
<dbReference type="GO" id="GO:0000213">
    <property type="term" value="F:tRNA-intron lyase activity"/>
    <property type="evidence" value="ECO:0007669"/>
    <property type="project" value="InterPro"/>
</dbReference>
<organism evidence="2 3">
    <name type="scientific">Trapa natans</name>
    <name type="common">Water chestnut</name>
    <dbReference type="NCBI Taxonomy" id="22666"/>
    <lineage>
        <taxon>Eukaryota</taxon>
        <taxon>Viridiplantae</taxon>
        <taxon>Streptophyta</taxon>
        <taxon>Embryophyta</taxon>
        <taxon>Tracheophyta</taxon>
        <taxon>Spermatophyta</taxon>
        <taxon>Magnoliopsida</taxon>
        <taxon>eudicotyledons</taxon>
        <taxon>Gunneridae</taxon>
        <taxon>Pentapetalae</taxon>
        <taxon>rosids</taxon>
        <taxon>malvids</taxon>
        <taxon>Myrtales</taxon>
        <taxon>Lythraceae</taxon>
        <taxon>Trapa</taxon>
    </lineage>
</organism>
<accession>A0AAN7QEP7</accession>
<dbReference type="PANTHER" id="PTHR21227">
    <property type="entry name" value="TRNA-SPLICING ENDONUCLEASE SUBUNIT SEN2"/>
    <property type="match status" value="1"/>
</dbReference>
<proteinExistence type="predicted"/>
<reference evidence="2 3" key="1">
    <citation type="journal article" date="2023" name="Hortic Res">
        <title>Pangenome of water caltrop reveals structural variations and asymmetric subgenome divergence after allopolyploidization.</title>
        <authorList>
            <person name="Zhang X."/>
            <person name="Chen Y."/>
            <person name="Wang L."/>
            <person name="Yuan Y."/>
            <person name="Fang M."/>
            <person name="Shi L."/>
            <person name="Lu R."/>
            <person name="Comes H.P."/>
            <person name="Ma Y."/>
            <person name="Chen Y."/>
            <person name="Huang G."/>
            <person name="Zhou Y."/>
            <person name="Zheng Z."/>
            <person name="Qiu Y."/>
        </authorList>
    </citation>
    <scope>NUCLEOTIDE SEQUENCE [LARGE SCALE GENOMIC DNA]</scope>
    <source>
        <strain evidence="2">F231</strain>
    </source>
</reference>
<keyword evidence="3" id="KW-1185">Reference proteome</keyword>
<feature type="domain" description="tRNA intron endonuclease N-terminal" evidence="1">
    <location>
        <begin position="32"/>
        <end position="104"/>
    </location>
</feature>
<comment type="caution">
    <text evidence="2">The sequence shown here is derived from an EMBL/GenBank/DDBJ whole genome shotgun (WGS) entry which is preliminary data.</text>
</comment>
<evidence type="ECO:0000259" key="1">
    <source>
        <dbReference type="Pfam" id="PF02778"/>
    </source>
</evidence>
<name>A0AAN7QEP7_TRANT</name>
<protein>
    <recommendedName>
        <fullName evidence="1">tRNA intron endonuclease N-terminal domain-containing protein</fullName>
    </recommendedName>
</protein>